<gene>
    <name evidence="3" type="ORF">H7965_13780</name>
</gene>
<comment type="similarity">
    <text evidence="1">Belongs to the UPF0065 (bug) family.</text>
</comment>
<dbReference type="PANTHER" id="PTHR42928">
    <property type="entry name" value="TRICARBOXYLATE-BINDING PROTEIN"/>
    <property type="match status" value="1"/>
</dbReference>
<accession>A0A9X0UHR0</accession>
<feature type="signal peptide" evidence="2">
    <location>
        <begin position="1"/>
        <end position="19"/>
    </location>
</feature>
<dbReference type="EMBL" id="JACOMF010000015">
    <property type="protein sequence ID" value="MBC4016390.1"/>
    <property type="molecule type" value="Genomic_DNA"/>
</dbReference>
<dbReference type="PIRSF" id="PIRSF017082">
    <property type="entry name" value="YflP"/>
    <property type="match status" value="1"/>
</dbReference>
<dbReference type="RefSeq" id="WP_186771163.1">
    <property type="nucleotide sequence ID" value="NZ_JACOMF010000015.1"/>
</dbReference>
<evidence type="ECO:0000313" key="4">
    <source>
        <dbReference type="Proteomes" id="UP000600101"/>
    </source>
</evidence>
<evidence type="ECO:0000256" key="2">
    <source>
        <dbReference type="SAM" id="SignalP"/>
    </source>
</evidence>
<keyword evidence="4" id="KW-1185">Reference proteome</keyword>
<dbReference type="AlphaFoldDB" id="A0A9X0UHR0"/>
<evidence type="ECO:0000256" key="1">
    <source>
        <dbReference type="ARBA" id="ARBA00006987"/>
    </source>
</evidence>
<protein>
    <submittedName>
        <fullName evidence="3">Tripartite tricarboxylate transporter substrate binding protein</fullName>
    </submittedName>
</protein>
<dbReference type="SUPFAM" id="SSF53850">
    <property type="entry name" value="Periplasmic binding protein-like II"/>
    <property type="match status" value="1"/>
</dbReference>
<dbReference type="InterPro" id="IPR005064">
    <property type="entry name" value="BUG"/>
</dbReference>
<evidence type="ECO:0000313" key="3">
    <source>
        <dbReference type="EMBL" id="MBC4016390.1"/>
    </source>
</evidence>
<dbReference type="Gene3D" id="3.40.190.150">
    <property type="entry name" value="Bordetella uptake gene, domain 1"/>
    <property type="match status" value="1"/>
</dbReference>
<dbReference type="Gene3D" id="3.40.190.10">
    <property type="entry name" value="Periplasmic binding protein-like II"/>
    <property type="match status" value="1"/>
</dbReference>
<proteinExistence type="inferred from homology"/>
<feature type="chain" id="PRO_5040976892" evidence="2">
    <location>
        <begin position="20"/>
        <end position="321"/>
    </location>
</feature>
<reference evidence="3" key="1">
    <citation type="submission" date="2020-08" db="EMBL/GenBank/DDBJ databases">
        <authorList>
            <person name="Hu Y."/>
            <person name="Nguyen S.V."/>
            <person name="Li F."/>
            <person name="Fanning S."/>
        </authorList>
    </citation>
    <scope>NUCLEOTIDE SEQUENCE</scope>
    <source>
        <strain evidence="3">SYSU D8009</strain>
    </source>
</reference>
<dbReference type="InterPro" id="IPR042100">
    <property type="entry name" value="Bug_dom1"/>
</dbReference>
<organism evidence="3 4">
    <name type="scientific">Siccirubricoccus deserti</name>
    <dbReference type="NCBI Taxonomy" id="2013562"/>
    <lineage>
        <taxon>Bacteria</taxon>
        <taxon>Pseudomonadati</taxon>
        <taxon>Pseudomonadota</taxon>
        <taxon>Alphaproteobacteria</taxon>
        <taxon>Acetobacterales</taxon>
        <taxon>Roseomonadaceae</taxon>
        <taxon>Siccirubricoccus</taxon>
    </lineage>
</organism>
<dbReference type="PANTHER" id="PTHR42928:SF5">
    <property type="entry name" value="BLR1237 PROTEIN"/>
    <property type="match status" value="1"/>
</dbReference>
<name>A0A9X0UHR0_9PROT</name>
<comment type="caution">
    <text evidence="3">The sequence shown here is derived from an EMBL/GenBank/DDBJ whole genome shotgun (WGS) entry which is preliminary data.</text>
</comment>
<dbReference type="Pfam" id="PF03401">
    <property type="entry name" value="TctC"/>
    <property type="match status" value="1"/>
</dbReference>
<keyword evidence="2" id="KW-0732">Signal</keyword>
<dbReference type="CDD" id="cd07012">
    <property type="entry name" value="PBP2_Bug_TTT"/>
    <property type="match status" value="1"/>
</dbReference>
<sequence>MNRRGVLLVPLLLAGGASAQPAGAFPNRPITIVVPFPPGGLSDVLTRIIGQRMGQELGQTIVVENRPGAGTSVASGYVAQSRPDGYTLLMASNSLATNPTALPHLPPKDPERDLAPIGLAYMSPFILVVRSEFPARSFAEFLAYAKANPGKVNFASSGTGAVNHLALELIKKSAGVALEHIPYRGGAPALIDLRAGRVEAFFATPNDARAQIEDGSFRVLATSTAQRIPQFPDVPAIAETLPGYEAVYWQGLFAPAGTPEPVLQRLIAALLAAKNDPALRADLQARGVAVLPGGPAELRAYLRKETDSWGRLIREANLKLD</sequence>
<dbReference type="Proteomes" id="UP000600101">
    <property type="component" value="Unassembled WGS sequence"/>
</dbReference>